<organism evidence="6 7">
    <name type="scientific">Absidia repens</name>
    <dbReference type="NCBI Taxonomy" id="90262"/>
    <lineage>
        <taxon>Eukaryota</taxon>
        <taxon>Fungi</taxon>
        <taxon>Fungi incertae sedis</taxon>
        <taxon>Mucoromycota</taxon>
        <taxon>Mucoromycotina</taxon>
        <taxon>Mucoromycetes</taxon>
        <taxon>Mucorales</taxon>
        <taxon>Cunninghamellaceae</taxon>
        <taxon>Absidia</taxon>
    </lineage>
</organism>
<reference evidence="6 7" key="1">
    <citation type="submission" date="2016-07" db="EMBL/GenBank/DDBJ databases">
        <title>Pervasive Adenine N6-methylation of Active Genes in Fungi.</title>
        <authorList>
            <consortium name="DOE Joint Genome Institute"/>
            <person name="Mondo S.J."/>
            <person name="Dannebaum R.O."/>
            <person name="Kuo R.C."/>
            <person name="Labutti K."/>
            <person name="Haridas S."/>
            <person name="Kuo A."/>
            <person name="Salamov A."/>
            <person name="Ahrendt S.R."/>
            <person name="Lipzen A."/>
            <person name="Sullivan W."/>
            <person name="Andreopoulos W.B."/>
            <person name="Clum A."/>
            <person name="Lindquist E."/>
            <person name="Daum C."/>
            <person name="Ramamoorthy G.K."/>
            <person name="Gryganskyi A."/>
            <person name="Culley D."/>
            <person name="Magnuson J.K."/>
            <person name="James T.Y."/>
            <person name="O'Malley M.A."/>
            <person name="Stajich J.E."/>
            <person name="Spatafora J.W."/>
            <person name="Visel A."/>
            <person name="Grigoriev I.V."/>
        </authorList>
    </citation>
    <scope>NUCLEOTIDE SEQUENCE [LARGE SCALE GENOMIC DNA]</scope>
    <source>
        <strain evidence="6 7">NRRL 1336</strain>
    </source>
</reference>
<gene>
    <name evidence="6" type="ORF">BCR42DRAFT_424660</name>
</gene>
<dbReference type="OrthoDB" id="2251794at2759"/>
<feature type="signal peptide" evidence="5">
    <location>
        <begin position="1"/>
        <end position="23"/>
    </location>
</feature>
<dbReference type="EMBL" id="MCGE01000030">
    <property type="protein sequence ID" value="ORZ08670.1"/>
    <property type="molecule type" value="Genomic_DNA"/>
</dbReference>
<dbReference type="STRING" id="90262.A0A1X2I3N7"/>
<evidence type="ECO:0000313" key="6">
    <source>
        <dbReference type="EMBL" id="ORZ08670.1"/>
    </source>
</evidence>
<comment type="subunit">
    <text evidence="2">Homodimer; disulfide-linked.</text>
</comment>
<dbReference type="AlphaFoldDB" id="A0A1X2I3N7"/>
<evidence type="ECO:0000313" key="7">
    <source>
        <dbReference type="Proteomes" id="UP000193560"/>
    </source>
</evidence>
<evidence type="ECO:0000256" key="2">
    <source>
        <dbReference type="ARBA" id="ARBA00011748"/>
    </source>
</evidence>
<dbReference type="GO" id="GO:0005615">
    <property type="term" value="C:extracellular space"/>
    <property type="evidence" value="ECO:0007669"/>
    <property type="project" value="TreeGrafter"/>
</dbReference>
<evidence type="ECO:0000256" key="1">
    <source>
        <dbReference type="ARBA" id="ARBA00008693"/>
    </source>
</evidence>
<dbReference type="PANTHER" id="PTHR11245:SF6">
    <property type="entry name" value="DUF19 DOMAIN-CONTAINING PROTEIN"/>
    <property type="match status" value="1"/>
</dbReference>
<proteinExistence type="inferred from homology"/>
<keyword evidence="7" id="KW-1185">Reference proteome</keyword>
<dbReference type="GO" id="GO:0005179">
    <property type="term" value="F:hormone activity"/>
    <property type="evidence" value="ECO:0007669"/>
    <property type="project" value="UniProtKB-KW"/>
</dbReference>
<evidence type="ECO:0000256" key="3">
    <source>
        <dbReference type="ARBA" id="ARBA00022702"/>
    </source>
</evidence>
<comment type="caution">
    <text evidence="6">The sequence shown here is derived from an EMBL/GenBank/DDBJ whole genome shotgun (WGS) entry which is preliminary data.</text>
</comment>
<keyword evidence="5" id="KW-0732">Signal</keyword>
<keyword evidence="4" id="KW-1015">Disulfide bond</keyword>
<evidence type="ECO:0000256" key="4">
    <source>
        <dbReference type="ARBA" id="ARBA00023157"/>
    </source>
</evidence>
<keyword evidence="3" id="KW-0372">Hormone</keyword>
<dbReference type="GO" id="GO:0006874">
    <property type="term" value="P:intracellular calcium ion homeostasis"/>
    <property type="evidence" value="ECO:0007669"/>
    <property type="project" value="TreeGrafter"/>
</dbReference>
<dbReference type="PANTHER" id="PTHR11245">
    <property type="entry name" value="STANNIOCALCIN"/>
    <property type="match status" value="1"/>
</dbReference>
<dbReference type="Pfam" id="PF03298">
    <property type="entry name" value="Stanniocalcin"/>
    <property type="match status" value="1"/>
</dbReference>
<name>A0A1X2I3N7_9FUNG</name>
<feature type="chain" id="PRO_5010871655" evidence="5">
    <location>
        <begin position="24"/>
        <end position="169"/>
    </location>
</feature>
<dbReference type="InterPro" id="IPR004978">
    <property type="entry name" value="Stanniocalcin"/>
</dbReference>
<dbReference type="Proteomes" id="UP000193560">
    <property type="component" value="Unassembled WGS sequence"/>
</dbReference>
<accession>A0A1X2I3N7</accession>
<evidence type="ECO:0000256" key="5">
    <source>
        <dbReference type="SAM" id="SignalP"/>
    </source>
</evidence>
<sequence length="169" mass="18781">MYHTNLAPVLAVLVMMLVSFCHGDLDCSSPPPGSCAFYAECLESKYHCGTAGYPIGYGQKFCEVFEREADKFSPSGQEFLWNNMQCLQRSLVAPFIHNNTLSDCETLKQTALDSHPSCYIESGYCDIPAKDKFLLAKIVLKNDITGIFWSSVKLASDVSKRCISEGRNN</sequence>
<comment type="similarity">
    <text evidence="1">Belongs to the stanniocalcin family.</text>
</comment>
<protein>
    <submittedName>
        <fullName evidence="6">Uncharacterized protein</fullName>
    </submittedName>
</protein>